<name>A0ABR3AE42_9AGAR</name>
<feature type="region of interest" description="Disordered" evidence="5">
    <location>
        <begin position="186"/>
        <end position="262"/>
    </location>
</feature>
<evidence type="ECO:0000256" key="5">
    <source>
        <dbReference type="SAM" id="MobiDB-lite"/>
    </source>
</evidence>
<reference evidence="7 8" key="1">
    <citation type="submission" date="2024-05" db="EMBL/GenBank/DDBJ databases">
        <title>A draft genome resource for the thread blight pathogen Marasmius tenuissimus strain MS-2.</title>
        <authorList>
            <person name="Yulfo-Soto G.E."/>
            <person name="Baruah I.K."/>
            <person name="Amoako-Attah I."/>
            <person name="Bukari Y."/>
            <person name="Meinhardt L.W."/>
            <person name="Bailey B.A."/>
            <person name="Cohen S.P."/>
        </authorList>
    </citation>
    <scope>NUCLEOTIDE SEQUENCE [LARGE SCALE GENOMIC DNA]</scope>
    <source>
        <strain evidence="7 8">MS-2</strain>
    </source>
</reference>
<dbReference type="Proteomes" id="UP001437256">
    <property type="component" value="Unassembled WGS sequence"/>
</dbReference>
<accession>A0ABR3AE42</accession>
<keyword evidence="6" id="KW-0812">Transmembrane</keyword>
<comment type="caution">
    <text evidence="7">The sequence shown here is derived from an EMBL/GenBank/DDBJ whole genome shotgun (WGS) entry which is preliminary data.</text>
</comment>
<organism evidence="7 8">
    <name type="scientific">Marasmius tenuissimus</name>
    <dbReference type="NCBI Taxonomy" id="585030"/>
    <lineage>
        <taxon>Eukaryota</taxon>
        <taxon>Fungi</taxon>
        <taxon>Dikarya</taxon>
        <taxon>Basidiomycota</taxon>
        <taxon>Agaricomycotina</taxon>
        <taxon>Agaricomycetes</taxon>
        <taxon>Agaricomycetidae</taxon>
        <taxon>Agaricales</taxon>
        <taxon>Marasmiineae</taxon>
        <taxon>Marasmiaceae</taxon>
        <taxon>Marasmius</taxon>
    </lineage>
</organism>
<evidence type="ECO:0000313" key="8">
    <source>
        <dbReference type="Proteomes" id="UP001437256"/>
    </source>
</evidence>
<evidence type="ECO:0000256" key="1">
    <source>
        <dbReference type="ARBA" id="ARBA00011902"/>
    </source>
</evidence>
<keyword evidence="2" id="KW-0808">Transferase</keyword>
<gene>
    <name evidence="7" type="ORF">AAF712_000921</name>
</gene>
<keyword evidence="8" id="KW-1185">Reference proteome</keyword>
<keyword evidence="3" id="KW-0418">Kinase</keyword>
<proteinExistence type="predicted"/>
<dbReference type="InterPro" id="IPR044912">
    <property type="entry name" value="Egfr_JX_dom"/>
</dbReference>
<evidence type="ECO:0000256" key="3">
    <source>
        <dbReference type="ARBA" id="ARBA00022777"/>
    </source>
</evidence>
<keyword evidence="4" id="KW-0829">Tyrosine-protein kinase</keyword>
<feature type="compositionally biased region" description="Polar residues" evidence="5">
    <location>
        <begin position="246"/>
        <end position="257"/>
    </location>
</feature>
<dbReference type="Gene3D" id="6.10.250.2930">
    <property type="match status" value="1"/>
</dbReference>
<dbReference type="EC" id="2.7.10.1" evidence="1"/>
<evidence type="ECO:0000256" key="2">
    <source>
        <dbReference type="ARBA" id="ARBA00022679"/>
    </source>
</evidence>
<feature type="compositionally biased region" description="Basic and acidic residues" evidence="5">
    <location>
        <begin position="211"/>
        <end position="239"/>
    </location>
</feature>
<evidence type="ECO:0000256" key="4">
    <source>
        <dbReference type="ARBA" id="ARBA00023137"/>
    </source>
</evidence>
<evidence type="ECO:0000313" key="7">
    <source>
        <dbReference type="EMBL" id="KAL0071998.1"/>
    </source>
</evidence>
<keyword evidence="6" id="KW-0472">Membrane</keyword>
<feature type="transmembrane region" description="Helical" evidence="6">
    <location>
        <begin position="151"/>
        <end position="176"/>
    </location>
</feature>
<evidence type="ECO:0000256" key="6">
    <source>
        <dbReference type="SAM" id="Phobius"/>
    </source>
</evidence>
<protein>
    <recommendedName>
        <fullName evidence="1">receptor protein-tyrosine kinase</fullName>
        <ecNumber evidence="1">2.7.10.1</ecNumber>
    </recommendedName>
</protein>
<keyword evidence="6" id="KW-1133">Transmembrane helix</keyword>
<dbReference type="EMBL" id="JBBXMP010000002">
    <property type="protein sequence ID" value="KAL0071998.1"/>
    <property type="molecule type" value="Genomic_DNA"/>
</dbReference>
<sequence>MLAEATLDNQSYIRRGRESEQFYFNHLRNAQENQTSAELVGQYVVRGLAATYYRNNTQSSDLRTFVREYLGVQYNAVLNNARGQGNNSNLYGSSWTTPPSPLNFSLQSQTNALSILLAAIPLHNDSDTLSNRPSPTGGGGGSGPRQTRPSIGVVVGAVLGGLAAAGLLAFLVFWLIRRRNRRQKPTLDTIEERPHDSTRNQTVEPFTSMGERNREGAKDGKLPSGRAPRDWERGGDERTSIGLNYATDTDASSSQGPYGSESMIPTADLIRLLNRRLQGVEWRGDEQPPDYASQG</sequence>
<feature type="region of interest" description="Disordered" evidence="5">
    <location>
        <begin position="125"/>
        <end position="148"/>
    </location>
</feature>